<dbReference type="InterPro" id="IPR016181">
    <property type="entry name" value="Acyl_CoA_acyltransferase"/>
</dbReference>
<dbReference type="STRING" id="131112.SAMN04489737_1762"/>
<dbReference type="RefSeq" id="WP_091282324.1">
    <property type="nucleotide sequence ID" value="NZ_JABAPL010000005.1"/>
</dbReference>
<evidence type="ECO:0000313" key="2">
    <source>
        <dbReference type="EMBL" id="SDU82588.1"/>
    </source>
</evidence>
<sequence length="229" mass="25068">MTVRIPSREEFAQIIDDILIPSFPATERPDRSGFLEMFDDGIIFPLASFVDNQPVAISLSIWDFSGQTTAPADVVLIAWLAVGQAGRGKGVGSSLLHETVNALSQRHDPLLILLEVEDPQIHTLVSEYGNPAARIRFYEHAGAHKIDIPFAMPREDLSQDVLPGMLLYGIGGRALAQADPQSVDIGKQLADFLRAYALAAAEPQSDDGSFTHPEIERMMQYAPKARFIG</sequence>
<dbReference type="Gene3D" id="3.40.630.30">
    <property type="match status" value="1"/>
</dbReference>
<keyword evidence="3" id="KW-1185">Reference proteome</keyword>
<protein>
    <recommendedName>
        <fullName evidence="1">N-acetyltransferase domain-containing protein</fullName>
    </recommendedName>
</protein>
<dbReference type="OrthoDB" id="9127144at2"/>
<organism evidence="2 3">
    <name type="scientific">Arcanobacterium phocae</name>
    <dbReference type="NCBI Taxonomy" id="131112"/>
    <lineage>
        <taxon>Bacteria</taxon>
        <taxon>Bacillati</taxon>
        <taxon>Actinomycetota</taxon>
        <taxon>Actinomycetes</taxon>
        <taxon>Actinomycetales</taxon>
        <taxon>Actinomycetaceae</taxon>
        <taxon>Arcanobacterium</taxon>
    </lineage>
</organism>
<dbReference type="Proteomes" id="UP000214355">
    <property type="component" value="Chromosome I"/>
</dbReference>
<dbReference type="CDD" id="cd04301">
    <property type="entry name" value="NAT_SF"/>
    <property type="match status" value="1"/>
</dbReference>
<name>A0A1H2LPI3_9ACTO</name>
<dbReference type="GeneID" id="65345479"/>
<dbReference type="AlphaFoldDB" id="A0A1H2LPI3"/>
<evidence type="ECO:0000313" key="3">
    <source>
        <dbReference type="Proteomes" id="UP000214355"/>
    </source>
</evidence>
<feature type="domain" description="N-acetyltransferase" evidence="1">
    <location>
        <begin position="1"/>
        <end position="168"/>
    </location>
</feature>
<dbReference type="GO" id="GO:0016747">
    <property type="term" value="F:acyltransferase activity, transferring groups other than amino-acyl groups"/>
    <property type="evidence" value="ECO:0007669"/>
    <property type="project" value="InterPro"/>
</dbReference>
<dbReference type="SUPFAM" id="SSF55729">
    <property type="entry name" value="Acyl-CoA N-acyltransferases (Nat)"/>
    <property type="match status" value="1"/>
</dbReference>
<evidence type="ECO:0000259" key="1">
    <source>
        <dbReference type="PROSITE" id="PS51186"/>
    </source>
</evidence>
<dbReference type="EMBL" id="LT629804">
    <property type="protein sequence ID" value="SDU82588.1"/>
    <property type="molecule type" value="Genomic_DNA"/>
</dbReference>
<reference evidence="3" key="1">
    <citation type="submission" date="2016-10" db="EMBL/GenBank/DDBJ databases">
        <authorList>
            <person name="Varghese N."/>
            <person name="Submissions S."/>
        </authorList>
    </citation>
    <scope>NUCLEOTIDE SEQUENCE [LARGE SCALE GENOMIC DNA]</scope>
    <source>
        <strain evidence="3">DSM 10002</strain>
    </source>
</reference>
<proteinExistence type="predicted"/>
<dbReference type="PROSITE" id="PS51186">
    <property type="entry name" value="GNAT"/>
    <property type="match status" value="1"/>
</dbReference>
<gene>
    <name evidence="2" type="ORF">SAMN04489737_1762</name>
</gene>
<accession>A0A1H2LPI3</accession>
<dbReference type="InterPro" id="IPR000182">
    <property type="entry name" value="GNAT_dom"/>
</dbReference>